<proteinExistence type="predicted"/>
<feature type="compositionally biased region" description="Basic and acidic residues" evidence="1">
    <location>
        <begin position="241"/>
        <end position="254"/>
    </location>
</feature>
<dbReference type="AlphaFoldDB" id="A0A8J8NPM5"/>
<dbReference type="PANTHER" id="PTHR23146:SF0">
    <property type="entry name" value="RNA POLYMERASE-ASSOCIATED PROTEIN LEO1"/>
    <property type="match status" value="1"/>
</dbReference>
<dbReference type="PANTHER" id="PTHR23146">
    <property type="entry name" value="LEO1 PROTEIN"/>
    <property type="match status" value="1"/>
</dbReference>
<accession>A0A8J8NPM5</accession>
<dbReference type="GO" id="GO:1990269">
    <property type="term" value="F:RNA polymerase II C-terminal domain phosphoserine binding"/>
    <property type="evidence" value="ECO:0007669"/>
    <property type="project" value="TreeGrafter"/>
</dbReference>
<dbReference type="Proteomes" id="UP000785679">
    <property type="component" value="Unassembled WGS sequence"/>
</dbReference>
<comment type="caution">
    <text evidence="2">The sequence shown here is derived from an EMBL/GenBank/DDBJ whole genome shotgun (WGS) entry which is preliminary data.</text>
</comment>
<protein>
    <submittedName>
        <fullName evidence="2">Uncharacterized protein</fullName>
    </submittedName>
</protein>
<reference evidence="2" key="1">
    <citation type="submission" date="2019-06" db="EMBL/GenBank/DDBJ databases">
        <authorList>
            <person name="Zheng W."/>
        </authorList>
    </citation>
    <scope>NUCLEOTIDE SEQUENCE</scope>
    <source>
        <strain evidence="2">QDHG01</strain>
    </source>
</reference>
<dbReference type="OrthoDB" id="20844at2759"/>
<dbReference type="GO" id="GO:0006368">
    <property type="term" value="P:transcription elongation by RNA polymerase II"/>
    <property type="evidence" value="ECO:0007669"/>
    <property type="project" value="InterPro"/>
</dbReference>
<dbReference type="Pfam" id="PF04004">
    <property type="entry name" value="Leo1"/>
    <property type="match status" value="1"/>
</dbReference>
<feature type="region of interest" description="Disordered" evidence="1">
    <location>
        <begin position="227"/>
        <end position="364"/>
    </location>
</feature>
<feature type="compositionally biased region" description="Acidic residues" evidence="1">
    <location>
        <begin position="264"/>
        <end position="281"/>
    </location>
</feature>
<feature type="compositionally biased region" description="Basic residues" evidence="1">
    <location>
        <begin position="312"/>
        <end position="323"/>
    </location>
</feature>
<dbReference type="EMBL" id="RRYP01010621">
    <property type="protein sequence ID" value="TNV78270.1"/>
    <property type="molecule type" value="Genomic_DNA"/>
</dbReference>
<feature type="region of interest" description="Disordered" evidence="1">
    <location>
        <begin position="393"/>
        <end position="413"/>
    </location>
</feature>
<dbReference type="GO" id="GO:0016593">
    <property type="term" value="C:Cdc73/Paf1 complex"/>
    <property type="evidence" value="ECO:0007669"/>
    <property type="project" value="InterPro"/>
</dbReference>
<evidence type="ECO:0000313" key="2">
    <source>
        <dbReference type="EMBL" id="TNV78270.1"/>
    </source>
</evidence>
<name>A0A8J8NPM5_HALGN</name>
<dbReference type="InterPro" id="IPR007149">
    <property type="entry name" value="Leo1"/>
</dbReference>
<organism evidence="2 3">
    <name type="scientific">Halteria grandinella</name>
    <dbReference type="NCBI Taxonomy" id="5974"/>
    <lineage>
        <taxon>Eukaryota</taxon>
        <taxon>Sar</taxon>
        <taxon>Alveolata</taxon>
        <taxon>Ciliophora</taxon>
        <taxon>Intramacronucleata</taxon>
        <taxon>Spirotrichea</taxon>
        <taxon>Stichotrichia</taxon>
        <taxon>Sporadotrichida</taxon>
        <taxon>Halteriidae</taxon>
        <taxon>Halteria</taxon>
    </lineage>
</organism>
<sequence length="413" mass="46578">MKRMMKSVQLLKMQYEGDIVATNFTIQSKFVPKSVFAPYKGSEDGDEFIDLKLPSTIRIQPTAFDKATYQIEDPLHVKNDNGQTQIKASAVDDFIRYRFTTESTSVDGESVHPVVGLAQTKGHEKIETNTKIVQWSDGTYSLAIGDEYFDLNIEKLTTRQIFAQHEHYALYKGKAEKRMIIKPRQGSTRAQSHFIKKINEDAVSGDKTDIVVGQFIKKQQDLEAKKAKKAEKSAATSNKEVPVKESEEHKELQMRGRGKKKMEEESEEEEADSDYPDDEDYDAKNDEDQLDDDDDDEGDDEDAEAKAERRELKRRKRENKRQKLAPTSESVPTKSKKLMRNDGIPDNAEARREGSDSEVEYDPSAVAAVQRMPMVSSLAPTIQPVQQIMQVAAPNVESSSSSSSSDSDEEGNF</sequence>
<feature type="compositionally biased region" description="Acidic residues" evidence="1">
    <location>
        <begin position="288"/>
        <end position="303"/>
    </location>
</feature>
<evidence type="ECO:0000256" key="1">
    <source>
        <dbReference type="SAM" id="MobiDB-lite"/>
    </source>
</evidence>
<dbReference type="GO" id="GO:0032968">
    <property type="term" value="P:positive regulation of transcription elongation by RNA polymerase II"/>
    <property type="evidence" value="ECO:0007669"/>
    <property type="project" value="TreeGrafter"/>
</dbReference>
<keyword evidence="3" id="KW-1185">Reference proteome</keyword>
<evidence type="ECO:0000313" key="3">
    <source>
        <dbReference type="Proteomes" id="UP000785679"/>
    </source>
</evidence>
<gene>
    <name evidence="2" type="ORF">FGO68_gene14112</name>
</gene>